<evidence type="ECO:0000313" key="2">
    <source>
        <dbReference type="EMBL" id="PPQ90190.1"/>
    </source>
</evidence>
<sequence length="84" mass="8707">MYTCPKLSSSYTDPSSVGGAAMHVGSDWQVPGSDQQRRGGEGTHNGSSRVVVVGGRGGVVGVTNGLTWQPKVTHMTLFAVAENC</sequence>
<protein>
    <submittedName>
        <fullName evidence="2">Uncharacterized protein</fullName>
    </submittedName>
</protein>
<dbReference type="EMBL" id="NHYD01001687">
    <property type="protein sequence ID" value="PPQ90190.1"/>
    <property type="molecule type" value="Genomic_DNA"/>
</dbReference>
<keyword evidence="3" id="KW-1185">Reference proteome</keyword>
<gene>
    <name evidence="2" type="ORF">CVT25_001379</name>
</gene>
<feature type="region of interest" description="Disordered" evidence="1">
    <location>
        <begin position="1"/>
        <end position="51"/>
    </location>
</feature>
<dbReference type="Proteomes" id="UP000283269">
    <property type="component" value="Unassembled WGS sequence"/>
</dbReference>
<evidence type="ECO:0000313" key="3">
    <source>
        <dbReference type="Proteomes" id="UP000283269"/>
    </source>
</evidence>
<organism evidence="2 3">
    <name type="scientific">Psilocybe cyanescens</name>
    <dbReference type="NCBI Taxonomy" id="93625"/>
    <lineage>
        <taxon>Eukaryota</taxon>
        <taxon>Fungi</taxon>
        <taxon>Dikarya</taxon>
        <taxon>Basidiomycota</taxon>
        <taxon>Agaricomycotina</taxon>
        <taxon>Agaricomycetes</taxon>
        <taxon>Agaricomycetidae</taxon>
        <taxon>Agaricales</taxon>
        <taxon>Agaricineae</taxon>
        <taxon>Strophariaceae</taxon>
        <taxon>Psilocybe</taxon>
    </lineage>
</organism>
<proteinExistence type="predicted"/>
<evidence type="ECO:0000256" key="1">
    <source>
        <dbReference type="SAM" id="MobiDB-lite"/>
    </source>
</evidence>
<comment type="caution">
    <text evidence="2">The sequence shown here is derived from an EMBL/GenBank/DDBJ whole genome shotgun (WGS) entry which is preliminary data.</text>
</comment>
<dbReference type="AlphaFoldDB" id="A0A409XHH6"/>
<accession>A0A409XHH6</accession>
<name>A0A409XHH6_PSICY</name>
<reference evidence="2 3" key="1">
    <citation type="journal article" date="2018" name="Evol. Lett.">
        <title>Horizontal gene cluster transfer increased hallucinogenic mushroom diversity.</title>
        <authorList>
            <person name="Reynolds H.T."/>
            <person name="Vijayakumar V."/>
            <person name="Gluck-Thaler E."/>
            <person name="Korotkin H.B."/>
            <person name="Matheny P.B."/>
            <person name="Slot J.C."/>
        </authorList>
    </citation>
    <scope>NUCLEOTIDE SEQUENCE [LARGE SCALE GENOMIC DNA]</scope>
    <source>
        <strain evidence="2 3">2631</strain>
    </source>
</reference>
<feature type="compositionally biased region" description="Polar residues" evidence="1">
    <location>
        <begin position="1"/>
        <end position="15"/>
    </location>
</feature>
<dbReference type="InParanoid" id="A0A409XHH6"/>